<organism evidence="1">
    <name type="scientific">marine metagenome</name>
    <dbReference type="NCBI Taxonomy" id="408172"/>
    <lineage>
        <taxon>unclassified sequences</taxon>
        <taxon>metagenomes</taxon>
        <taxon>ecological metagenomes</taxon>
    </lineage>
</organism>
<reference evidence="1" key="1">
    <citation type="submission" date="2018-05" db="EMBL/GenBank/DDBJ databases">
        <authorList>
            <person name="Lanie J.A."/>
            <person name="Ng W.-L."/>
            <person name="Kazmierczak K.M."/>
            <person name="Andrzejewski T.M."/>
            <person name="Davidsen T.M."/>
            <person name="Wayne K.J."/>
            <person name="Tettelin H."/>
            <person name="Glass J.I."/>
            <person name="Rusch D."/>
            <person name="Podicherti R."/>
            <person name="Tsui H.-C.T."/>
            <person name="Winkler M.E."/>
        </authorList>
    </citation>
    <scope>NUCLEOTIDE SEQUENCE</scope>
</reference>
<proteinExistence type="predicted"/>
<feature type="non-terminal residue" evidence="1">
    <location>
        <position position="1"/>
    </location>
</feature>
<accession>A0A382CH27</accession>
<dbReference type="EMBL" id="UINC01034520">
    <property type="protein sequence ID" value="SVB25488.1"/>
    <property type="molecule type" value="Genomic_DNA"/>
</dbReference>
<dbReference type="AlphaFoldDB" id="A0A382CH27"/>
<name>A0A382CH27_9ZZZZ</name>
<evidence type="ECO:0000313" key="1">
    <source>
        <dbReference type="EMBL" id="SVB25488.1"/>
    </source>
</evidence>
<gene>
    <name evidence="1" type="ORF">METZ01_LOCUS178342</name>
</gene>
<protein>
    <submittedName>
        <fullName evidence="1">Uncharacterized protein</fullName>
    </submittedName>
</protein>
<sequence length="89" mass="9456">VPFDSGGLLVIGAWMNGLEPNIEALAVQLKTVEGGTLALSLEEVHWLGGIDGPLLVNARIPEVDTGDYRLRVDFGNGFEATFAPVKVAH</sequence>